<evidence type="ECO:0000256" key="1">
    <source>
        <dbReference type="SAM" id="SignalP"/>
    </source>
</evidence>
<gene>
    <name evidence="2" type="ORF">HBH26_08880</name>
</gene>
<reference evidence="2 3" key="1">
    <citation type="submission" date="2020-03" db="EMBL/GenBank/DDBJ databases">
        <authorList>
            <person name="Wang L."/>
            <person name="He N."/>
            <person name="Li Y."/>
            <person name="Fang Y."/>
            <person name="Zhang F."/>
        </authorList>
    </citation>
    <scope>NUCLEOTIDE SEQUENCE [LARGE SCALE GENOMIC DNA]</scope>
    <source>
        <strain evidence="2 3">36D10-4-7</strain>
    </source>
</reference>
<comment type="caution">
    <text evidence="2">The sequence shown here is derived from an EMBL/GenBank/DDBJ whole genome shotgun (WGS) entry which is preliminary data.</text>
</comment>
<dbReference type="EMBL" id="JAAVJH010000004">
    <property type="protein sequence ID" value="NJR78699.1"/>
    <property type="molecule type" value="Genomic_DNA"/>
</dbReference>
<accession>A0ABX1CMN2</accession>
<dbReference type="Proteomes" id="UP000732399">
    <property type="component" value="Unassembled WGS sequence"/>
</dbReference>
<feature type="signal peptide" evidence="1">
    <location>
        <begin position="1"/>
        <end position="24"/>
    </location>
</feature>
<sequence>MNRIAIVPLAAFALAIAAASPAAARDVQVKAIRDVLDCQKVTETSARLTCFERAASALARATGEGEVVVLDREAVRKTRRDLFGFSVSTAELFDKGNGKDGKPEELDEITSSVTAVTLKRDGGYILSLAEGGRWEQISAGSFGRAPRPGMTAVVRKAAFGSFKMKVGEAPAIKVRRIN</sequence>
<dbReference type="RefSeq" id="WP_168134222.1">
    <property type="nucleotide sequence ID" value="NZ_JAAVJH010000004.1"/>
</dbReference>
<name>A0ABX1CMN2_9SPHN</name>
<evidence type="ECO:0000313" key="3">
    <source>
        <dbReference type="Proteomes" id="UP000732399"/>
    </source>
</evidence>
<proteinExistence type="predicted"/>
<feature type="chain" id="PRO_5047308138" evidence="1">
    <location>
        <begin position="25"/>
        <end position="178"/>
    </location>
</feature>
<organism evidence="2 3">
    <name type="scientific">Sphingomonas corticis</name>
    <dbReference type="NCBI Taxonomy" id="2722791"/>
    <lineage>
        <taxon>Bacteria</taxon>
        <taxon>Pseudomonadati</taxon>
        <taxon>Pseudomonadota</taxon>
        <taxon>Alphaproteobacteria</taxon>
        <taxon>Sphingomonadales</taxon>
        <taxon>Sphingomonadaceae</taxon>
        <taxon>Sphingomonas</taxon>
    </lineage>
</organism>
<evidence type="ECO:0000313" key="2">
    <source>
        <dbReference type="EMBL" id="NJR78699.1"/>
    </source>
</evidence>
<protein>
    <submittedName>
        <fullName evidence="2">Uncharacterized protein</fullName>
    </submittedName>
</protein>
<keyword evidence="1" id="KW-0732">Signal</keyword>
<keyword evidence="3" id="KW-1185">Reference proteome</keyword>